<comment type="caution">
    <text evidence="2">The sequence shown here is derived from an EMBL/GenBank/DDBJ whole genome shotgun (WGS) entry which is preliminary data.</text>
</comment>
<feature type="domain" description="N-acetyltransferase" evidence="1">
    <location>
        <begin position="44"/>
        <end position="121"/>
    </location>
</feature>
<dbReference type="InterPro" id="IPR016181">
    <property type="entry name" value="Acyl_CoA_acyltransferase"/>
</dbReference>
<protein>
    <submittedName>
        <fullName evidence="2">N-acetyltransferase</fullName>
    </submittedName>
</protein>
<dbReference type="Proteomes" id="UP000248066">
    <property type="component" value="Unassembled WGS sequence"/>
</dbReference>
<dbReference type="GO" id="GO:0045150">
    <property type="term" value="P:acetoin catabolic process"/>
    <property type="evidence" value="ECO:0007669"/>
    <property type="project" value="UniProtKB-UniPathway"/>
</dbReference>
<dbReference type="OrthoDB" id="5416633at2"/>
<evidence type="ECO:0000313" key="3">
    <source>
        <dbReference type="Proteomes" id="UP000248066"/>
    </source>
</evidence>
<dbReference type="RefSeq" id="WP_110516000.1">
    <property type="nucleotide sequence ID" value="NZ_PDOF01000001.1"/>
</dbReference>
<dbReference type="InterPro" id="IPR024699">
    <property type="entry name" value="AcuA"/>
</dbReference>
<keyword evidence="2" id="KW-0808">Transferase</keyword>
<dbReference type="AlphaFoldDB" id="A0A2W0HAW1"/>
<evidence type="ECO:0000313" key="2">
    <source>
        <dbReference type="EMBL" id="PYZ97180.1"/>
    </source>
</evidence>
<dbReference type="GO" id="GO:0019152">
    <property type="term" value="F:acetoin dehydrogenase (NAD+) activity"/>
    <property type="evidence" value="ECO:0007669"/>
    <property type="project" value="InterPro"/>
</dbReference>
<gene>
    <name evidence="2" type="ORF">CR205_00840</name>
</gene>
<name>A0A2W0HAW1_9BACI</name>
<sequence length="210" mass="24070">MKHKKTYHSLEINKGDKSILVEGPIKKEALESFKMDDGLVAFRPPDKQKEALLKVIDFPESRLIIARDGDKIVGYATFLYPDPMERWSEAELDNLLELGAIEISADYRGYSLAGSILKVAMKDDAMEDYIILTTEYYWHWDLRGTGLSIWQYRDVMEKVMSAGGLEPYATDDPEICSHPANCLMARIGSRVGHDSVLEFNRVRFKHKYML</sequence>
<dbReference type="EMBL" id="PDOF01000001">
    <property type="protein sequence ID" value="PYZ97180.1"/>
    <property type="molecule type" value="Genomic_DNA"/>
</dbReference>
<keyword evidence="3" id="KW-1185">Reference proteome</keyword>
<proteinExistence type="predicted"/>
<dbReference type="GO" id="GO:0016747">
    <property type="term" value="F:acyltransferase activity, transferring groups other than amino-acyl groups"/>
    <property type="evidence" value="ECO:0007669"/>
    <property type="project" value="InterPro"/>
</dbReference>
<dbReference type="UniPathway" id="UPA00040"/>
<organism evidence="2 3">
    <name type="scientific">Alteribacter lacisalsi</name>
    <dbReference type="NCBI Taxonomy" id="2045244"/>
    <lineage>
        <taxon>Bacteria</taxon>
        <taxon>Bacillati</taxon>
        <taxon>Bacillota</taxon>
        <taxon>Bacilli</taxon>
        <taxon>Bacillales</taxon>
        <taxon>Bacillaceae</taxon>
        <taxon>Alteribacter</taxon>
    </lineage>
</organism>
<reference evidence="2 3" key="1">
    <citation type="submission" date="2017-10" db="EMBL/GenBank/DDBJ databases">
        <title>Bacillus sp. nov., a halophilic bacterium isolated from a Yangshapao Lake.</title>
        <authorList>
            <person name="Wang H."/>
        </authorList>
    </citation>
    <scope>NUCLEOTIDE SEQUENCE [LARGE SCALE GENOMIC DNA]</scope>
    <source>
        <strain evidence="2 3">YSP-3</strain>
    </source>
</reference>
<dbReference type="Pfam" id="PF00583">
    <property type="entry name" value="Acetyltransf_1"/>
    <property type="match status" value="1"/>
</dbReference>
<dbReference type="SUPFAM" id="SSF55729">
    <property type="entry name" value="Acyl-CoA N-acyltransferases (Nat)"/>
    <property type="match status" value="1"/>
</dbReference>
<dbReference type="InterPro" id="IPR000182">
    <property type="entry name" value="GNAT_dom"/>
</dbReference>
<dbReference type="PIRSF" id="PIRSF021278">
    <property type="entry name" value="AcuA"/>
    <property type="match status" value="1"/>
</dbReference>
<evidence type="ECO:0000259" key="1">
    <source>
        <dbReference type="Pfam" id="PF00583"/>
    </source>
</evidence>
<accession>A0A2W0HAW1</accession>
<dbReference type="Gene3D" id="3.40.630.30">
    <property type="match status" value="1"/>
</dbReference>